<evidence type="ECO:0000256" key="9">
    <source>
        <dbReference type="ARBA" id="ARBA00048830"/>
    </source>
</evidence>
<dbReference type="GO" id="GO:0005524">
    <property type="term" value="F:ATP binding"/>
    <property type="evidence" value="ECO:0007669"/>
    <property type="project" value="UniProtKB-KW"/>
</dbReference>
<organism evidence="11 12">
    <name type="scientific">Meloidogyne enterolobii</name>
    <name type="common">Root-knot nematode worm</name>
    <name type="synonym">Meloidogyne mayaguensis</name>
    <dbReference type="NCBI Taxonomy" id="390850"/>
    <lineage>
        <taxon>Eukaryota</taxon>
        <taxon>Metazoa</taxon>
        <taxon>Ecdysozoa</taxon>
        <taxon>Nematoda</taxon>
        <taxon>Chromadorea</taxon>
        <taxon>Rhabditida</taxon>
        <taxon>Tylenchina</taxon>
        <taxon>Tylenchomorpha</taxon>
        <taxon>Tylenchoidea</taxon>
        <taxon>Meloidogynidae</taxon>
        <taxon>Meloidogyninae</taxon>
        <taxon>Meloidogyne</taxon>
    </lineage>
</organism>
<keyword evidence="6" id="KW-0547">Nucleotide-binding</keyword>
<dbReference type="Gene3D" id="1.10.1410.10">
    <property type="match status" value="1"/>
</dbReference>
<evidence type="ECO:0000256" key="5">
    <source>
        <dbReference type="ARBA" id="ARBA00022679"/>
    </source>
</evidence>
<evidence type="ECO:0000256" key="7">
    <source>
        <dbReference type="ARBA" id="ARBA00022840"/>
    </source>
</evidence>
<dbReference type="AlphaFoldDB" id="A0A6V7UQX8"/>
<reference evidence="11 12" key="1">
    <citation type="submission" date="2020-08" db="EMBL/GenBank/DDBJ databases">
        <authorList>
            <person name="Koutsovoulos G."/>
            <person name="Danchin GJ E."/>
        </authorList>
    </citation>
    <scope>NUCLEOTIDE SEQUENCE [LARGE SCALE GENOMIC DNA]</scope>
</reference>
<evidence type="ECO:0000256" key="1">
    <source>
        <dbReference type="ARBA" id="ARBA00004123"/>
    </source>
</evidence>
<gene>
    <name evidence="11" type="ORF">MENT_LOCUS16223</name>
</gene>
<dbReference type="PANTHER" id="PTHR10682:SF10">
    <property type="entry name" value="POLYNUCLEOTIDE ADENYLYLTRANSFERASE"/>
    <property type="match status" value="1"/>
</dbReference>
<keyword evidence="7" id="KW-0067">ATP-binding</keyword>
<name>A0A6V7UQX8_MELEN</name>
<dbReference type="SUPFAM" id="SSF81631">
    <property type="entry name" value="PAP/OAS1 substrate-binding domain"/>
    <property type="match status" value="1"/>
</dbReference>
<proteinExistence type="inferred from homology"/>
<evidence type="ECO:0000256" key="2">
    <source>
        <dbReference type="ARBA" id="ARBA00010912"/>
    </source>
</evidence>
<evidence type="ECO:0000256" key="8">
    <source>
        <dbReference type="ARBA" id="ARBA00023242"/>
    </source>
</evidence>
<evidence type="ECO:0000256" key="6">
    <source>
        <dbReference type="ARBA" id="ARBA00022741"/>
    </source>
</evidence>
<dbReference type="EC" id="2.7.7.19" evidence="3"/>
<evidence type="ECO:0000259" key="10">
    <source>
        <dbReference type="Pfam" id="PF04928"/>
    </source>
</evidence>
<dbReference type="GO" id="GO:1990817">
    <property type="term" value="F:poly(A) RNA polymerase activity"/>
    <property type="evidence" value="ECO:0007669"/>
    <property type="project" value="UniProtKB-EC"/>
</dbReference>
<feature type="domain" description="Poly(A) polymerase central" evidence="10">
    <location>
        <begin position="51"/>
        <end position="176"/>
    </location>
</feature>
<dbReference type="GO" id="GO:0006397">
    <property type="term" value="P:mRNA processing"/>
    <property type="evidence" value="ECO:0007669"/>
    <property type="project" value="UniProtKB-KW"/>
</dbReference>
<comment type="caution">
    <text evidence="11">The sequence shown here is derived from an EMBL/GenBank/DDBJ whole genome shotgun (WGS) entry which is preliminary data.</text>
</comment>
<evidence type="ECO:0000313" key="12">
    <source>
        <dbReference type="Proteomes" id="UP000580250"/>
    </source>
</evidence>
<evidence type="ECO:0000256" key="3">
    <source>
        <dbReference type="ARBA" id="ARBA00012388"/>
    </source>
</evidence>
<comment type="catalytic activity">
    <reaction evidence="9">
        <text>RNA(n) + ATP = RNA(n)-3'-adenine ribonucleotide + diphosphate</text>
        <dbReference type="Rhea" id="RHEA:11332"/>
        <dbReference type="Rhea" id="RHEA-COMP:14527"/>
        <dbReference type="Rhea" id="RHEA-COMP:17347"/>
        <dbReference type="ChEBI" id="CHEBI:30616"/>
        <dbReference type="ChEBI" id="CHEBI:33019"/>
        <dbReference type="ChEBI" id="CHEBI:140395"/>
        <dbReference type="ChEBI" id="CHEBI:173115"/>
        <dbReference type="EC" id="2.7.7.19"/>
    </reaction>
</comment>
<dbReference type="PANTHER" id="PTHR10682">
    <property type="entry name" value="POLY A POLYMERASE"/>
    <property type="match status" value="1"/>
</dbReference>
<evidence type="ECO:0000313" key="11">
    <source>
        <dbReference type="EMBL" id="CAD2163823.1"/>
    </source>
</evidence>
<keyword evidence="4" id="KW-0507">mRNA processing</keyword>
<dbReference type="InterPro" id="IPR007012">
    <property type="entry name" value="PolA_pol_cen_dom"/>
</dbReference>
<accession>A0A6V7UQX8</accession>
<dbReference type="OrthoDB" id="412748at2759"/>
<dbReference type="EMBL" id="CAJEWN010000100">
    <property type="protein sequence ID" value="CAD2163823.1"/>
    <property type="molecule type" value="Genomic_DNA"/>
</dbReference>
<keyword evidence="8" id="KW-0539">Nucleus</keyword>
<sequence length="250" mass="29687">MRKISKNLNKIGNNKEQQQNASILYNLSLFKTYEYLEELFINKNEKKQNIFNQAFIALKNWAKANCIYNSQFGFLDRTSISLMLTKVFLLYPEANIIELIERFFIIFSTWDWHVPLRIKSNQNNEKNQEDTKEKFMTVYIPVYPEHSLTSKITKTNQQIILNALLNGLENVVKFFSNQPNEIELVYMKNNAEGSEFIKTVNFKYRIYSNRFTVVLFFNPPILCGYIRDCGSNRDCGFIFQSFFLKNRKKY</sequence>
<keyword evidence="5" id="KW-0808">Transferase</keyword>
<dbReference type="Proteomes" id="UP000580250">
    <property type="component" value="Unassembled WGS sequence"/>
</dbReference>
<dbReference type="Pfam" id="PF04928">
    <property type="entry name" value="PAP_central"/>
    <property type="match status" value="1"/>
</dbReference>
<comment type="subcellular location">
    <subcellularLocation>
        <location evidence="1">Nucleus</location>
    </subcellularLocation>
</comment>
<evidence type="ECO:0000256" key="4">
    <source>
        <dbReference type="ARBA" id="ARBA00022664"/>
    </source>
</evidence>
<protein>
    <recommendedName>
        <fullName evidence="3">polynucleotide adenylyltransferase</fullName>
        <ecNumber evidence="3">2.7.7.19</ecNumber>
    </recommendedName>
</protein>
<dbReference type="GO" id="GO:0005634">
    <property type="term" value="C:nucleus"/>
    <property type="evidence" value="ECO:0007669"/>
    <property type="project" value="UniProtKB-SubCell"/>
</dbReference>
<comment type="similarity">
    <text evidence="2">Belongs to the poly(A) polymerase family.</text>
</comment>